<dbReference type="Proteomes" id="UP000663844">
    <property type="component" value="Unassembled WGS sequence"/>
</dbReference>
<feature type="compositionally biased region" description="Polar residues" evidence="1">
    <location>
        <begin position="29"/>
        <end position="39"/>
    </location>
</feature>
<proteinExistence type="predicted"/>
<evidence type="ECO:0000313" key="2">
    <source>
        <dbReference type="EMBL" id="CAF4183287.1"/>
    </source>
</evidence>
<comment type="caution">
    <text evidence="2">The sequence shown here is derived from an EMBL/GenBank/DDBJ whole genome shotgun (WGS) entry which is preliminary data.</text>
</comment>
<sequence length="91" mass="9509">TATPNTAGIKQIPAASPSAHPVLPIPQIDQRNSDCQRSGQGDVGEPDRSTKQPSVGHYAGVLGRHHCVFQDVPEACTAFGLGVGRFGESQC</sequence>
<accession>A0A820AVR9</accession>
<gene>
    <name evidence="2" type="ORF">OXD698_LOCUS39859</name>
</gene>
<reference evidence="2" key="1">
    <citation type="submission" date="2021-02" db="EMBL/GenBank/DDBJ databases">
        <authorList>
            <person name="Nowell W R."/>
        </authorList>
    </citation>
    <scope>NUCLEOTIDE SEQUENCE</scope>
</reference>
<feature type="region of interest" description="Disordered" evidence="1">
    <location>
        <begin position="1"/>
        <end position="56"/>
    </location>
</feature>
<protein>
    <submittedName>
        <fullName evidence="2">Uncharacterized protein</fullName>
    </submittedName>
</protein>
<feature type="non-terminal residue" evidence="2">
    <location>
        <position position="1"/>
    </location>
</feature>
<name>A0A820AVR9_9BILA</name>
<dbReference type="EMBL" id="CAJOAZ010008372">
    <property type="protein sequence ID" value="CAF4183287.1"/>
    <property type="molecule type" value="Genomic_DNA"/>
</dbReference>
<evidence type="ECO:0000256" key="1">
    <source>
        <dbReference type="SAM" id="MobiDB-lite"/>
    </source>
</evidence>
<organism evidence="2 3">
    <name type="scientific">Adineta steineri</name>
    <dbReference type="NCBI Taxonomy" id="433720"/>
    <lineage>
        <taxon>Eukaryota</taxon>
        <taxon>Metazoa</taxon>
        <taxon>Spiralia</taxon>
        <taxon>Gnathifera</taxon>
        <taxon>Rotifera</taxon>
        <taxon>Eurotatoria</taxon>
        <taxon>Bdelloidea</taxon>
        <taxon>Adinetida</taxon>
        <taxon>Adinetidae</taxon>
        <taxon>Adineta</taxon>
    </lineage>
</organism>
<evidence type="ECO:0000313" key="3">
    <source>
        <dbReference type="Proteomes" id="UP000663844"/>
    </source>
</evidence>
<dbReference type="AlphaFoldDB" id="A0A820AVR9"/>